<gene>
    <name evidence="2" type="ORF">AOA14_07075</name>
</gene>
<feature type="transmembrane region" description="Helical" evidence="1">
    <location>
        <begin position="12"/>
        <end position="29"/>
    </location>
</feature>
<dbReference type="Proteomes" id="UP000076234">
    <property type="component" value="Chromosome"/>
</dbReference>
<evidence type="ECO:0000256" key="1">
    <source>
        <dbReference type="SAM" id="Phobius"/>
    </source>
</evidence>
<feature type="transmembrane region" description="Helical" evidence="1">
    <location>
        <begin position="88"/>
        <end position="109"/>
    </location>
</feature>
<evidence type="ECO:0000313" key="2">
    <source>
        <dbReference type="EMBL" id="AMU94367.1"/>
    </source>
</evidence>
<dbReference type="STRING" id="1219058.AOA14_07075"/>
<accession>A0A142VYK8</accession>
<feature type="transmembrane region" description="Helical" evidence="1">
    <location>
        <begin position="64"/>
        <end position="82"/>
    </location>
</feature>
<dbReference type="AlphaFoldDB" id="A0A142VYK8"/>
<proteinExistence type="predicted"/>
<keyword evidence="1" id="KW-0812">Transmembrane</keyword>
<reference evidence="3" key="1">
    <citation type="submission" date="2015-11" db="EMBL/GenBank/DDBJ databases">
        <title>Complete genome sequence of a polyethylene glycol-degrading strain Sphingopyxis terrae strain 203-1 (NBRC 15098).</title>
        <authorList>
            <person name="Yoshiyuki O."/>
            <person name="Shouta N."/>
            <person name="Nagata Y."/>
            <person name="Numata M."/>
            <person name="Tsuchikane K."/>
            <person name="Hosoyama A."/>
            <person name="Yamazoe A."/>
            <person name="Tsuda M."/>
            <person name="Fujita N."/>
            <person name="Kawai F."/>
        </authorList>
    </citation>
    <scope>NUCLEOTIDE SEQUENCE [LARGE SCALE GENOMIC DNA]</scope>
    <source>
        <strain evidence="3">203-1</strain>
    </source>
</reference>
<feature type="transmembrane region" description="Helical" evidence="1">
    <location>
        <begin position="35"/>
        <end position="52"/>
    </location>
</feature>
<evidence type="ECO:0000313" key="3">
    <source>
        <dbReference type="Proteomes" id="UP000076234"/>
    </source>
</evidence>
<dbReference type="RefSeq" id="WP_062901266.1">
    <property type="nucleotide sequence ID" value="NZ_CP013342.1"/>
</dbReference>
<keyword evidence="1" id="KW-1133">Transmembrane helix</keyword>
<keyword evidence="1" id="KW-0472">Membrane</keyword>
<organism evidence="2 3">
    <name type="scientific">Sphingopyxis terrae subsp. terrae NBRC 15098</name>
    <dbReference type="NCBI Taxonomy" id="1219058"/>
    <lineage>
        <taxon>Bacteria</taxon>
        <taxon>Pseudomonadati</taxon>
        <taxon>Pseudomonadota</taxon>
        <taxon>Alphaproteobacteria</taxon>
        <taxon>Sphingomonadales</taxon>
        <taxon>Sphingomonadaceae</taxon>
        <taxon>Sphingopyxis</taxon>
    </lineage>
</organism>
<dbReference type="EMBL" id="CP013342">
    <property type="protein sequence ID" value="AMU94367.1"/>
    <property type="molecule type" value="Genomic_DNA"/>
</dbReference>
<name>A0A142VYK8_9SPHN</name>
<protein>
    <recommendedName>
        <fullName evidence="4">DUF308 domain-containing protein</fullName>
    </recommendedName>
</protein>
<dbReference type="KEGG" id="ster:AOA14_07075"/>
<sequence>MSDPRRQAIVRLRIAIWACAILLFAIQFVHHAIGLFLPAMALALVLLAAAVQHVETRLQRPAKSYARVVVASAAAALLFIALPAYWHGIMWIGALLWVGFTAAGLAWCIQYERTEPLDRP</sequence>
<evidence type="ECO:0008006" key="4">
    <source>
        <dbReference type="Google" id="ProtNLM"/>
    </source>
</evidence>
<reference evidence="2 3" key="2">
    <citation type="journal article" date="2016" name="Genome Announc.">
        <title>Complete Genome Sequence of Sphingopyxis terrae Strain 203-1 (NBRC 111660), a Polyethylene Glycol Degrader.</title>
        <authorList>
            <person name="Ohtsubo Y."/>
            <person name="Nonoyama S."/>
            <person name="Nagata Y."/>
            <person name="Numata M."/>
            <person name="Tsuchikane K."/>
            <person name="Hosoyama A."/>
            <person name="Yamazoe A."/>
            <person name="Tsuda M."/>
            <person name="Fujita N."/>
            <person name="Kawai F."/>
        </authorList>
    </citation>
    <scope>NUCLEOTIDE SEQUENCE [LARGE SCALE GENOMIC DNA]</scope>
    <source>
        <strain evidence="2 3">203-1</strain>
    </source>
</reference>